<protein>
    <recommendedName>
        <fullName evidence="2 5">Vacuolar protein sorting-associated protein 29</fullName>
    </recommendedName>
</protein>
<accession>A0AA88KL72</accession>
<dbReference type="Gene3D" id="3.60.21.10">
    <property type="match status" value="1"/>
</dbReference>
<dbReference type="InterPro" id="IPR028661">
    <property type="entry name" value="Vps29"/>
</dbReference>
<dbReference type="Pfam" id="PF12850">
    <property type="entry name" value="Metallophos_2"/>
    <property type="match status" value="1"/>
</dbReference>
<dbReference type="GO" id="GO:0031410">
    <property type="term" value="C:cytoplasmic vesicle"/>
    <property type="evidence" value="ECO:0007669"/>
    <property type="project" value="UniProtKB-ARBA"/>
</dbReference>
<keyword evidence="3" id="KW-0813">Transport</keyword>
<name>A0AA88KL72_NAELO</name>
<evidence type="ECO:0000259" key="6">
    <source>
        <dbReference type="Pfam" id="PF12850"/>
    </source>
</evidence>
<dbReference type="FunFam" id="3.60.21.10:FF:000015">
    <property type="entry name" value="Vacuolar protein sorting-associated protein 29"/>
    <property type="match status" value="1"/>
</dbReference>
<dbReference type="SUPFAM" id="SSF56300">
    <property type="entry name" value="Metallo-dependent phosphatases"/>
    <property type="match status" value="1"/>
</dbReference>
<evidence type="ECO:0000256" key="3">
    <source>
        <dbReference type="ARBA" id="ARBA00022448"/>
    </source>
</evidence>
<dbReference type="GeneID" id="68097122"/>
<feature type="domain" description="Calcineurin-like phosphoesterase" evidence="6">
    <location>
        <begin position="4"/>
        <end position="161"/>
    </location>
</feature>
<gene>
    <name evidence="7" type="ORF">C9374_004667</name>
</gene>
<dbReference type="InterPro" id="IPR029052">
    <property type="entry name" value="Metallo-depent_PP-like"/>
</dbReference>
<evidence type="ECO:0000256" key="2">
    <source>
        <dbReference type="ARBA" id="ARBA00017767"/>
    </source>
</evidence>
<dbReference type="Proteomes" id="UP000816034">
    <property type="component" value="Unassembled WGS sequence"/>
</dbReference>
<keyword evidence="8" id="KW-1185">Reference proteome</keyword>
<dbReference type="GO" id="GO:0015031">
    <property type="term" value="P:protein transport"/>
    <property type="evidence" value="ECO:0007669"/>
    <property type="project" value="UniProtKB-KW"/>
</dbReference>
<comment type="similarity">
    <text evidence="1 5">Belongs to the VPS29 family.</text>
</comment>
<dbReference type="RefSeq" id="XP_044549009.1">
    <property type="nucleotide sequence ID" value="XM_044694331.1"/>
</dbReference>
<comment type="caution">
    <text evidence="7">The sequence shown here is derived from an EMBL/GenBank/DDBJ whole genome shotgun (WGS) entry which is preliminary data.</text>
</comment>
<evidence type="ECO:0000256" key="4">
    <source>
        <dbReference type="ARBA" id="ARBA00022927"/>
    </source>
</evidence>
<dbReference type="PANTHER" id="PTHR11124">
    <property type="entry name" value="VACUOLAR SORTING PROTEIN VPS29"/>
    <property type="match status" value="1"/>
</dbReference>
<dbReference type="AlphaFoldDB" id="A0AA88KL72"/>
<dbReference type="EMBL" id="PYSW02000021">
    <property type="protein sequence ID" value="KAG2383330.1"/>
    <property type="molecule type" value="Genomic_DNA"/>
</dbReference>
<evidence type="ECO:0000313" key="7">
    <source>
        <dbReference type="EMBL" id="KAG2383330.1"/>
    </source>
</evidence>
<evidence type="ECO:0000256" key="5">
    <source>
        <dbReference type="RuleBase" id="RU362040"/>
    </source>
</evidence>
<dbReference type="GO" id="GO:0042147">
    <property type="term" value="P:retrograde transport, endosome to Golgi"/>
    <property type="evidence" value="ECO:0007669"/>
    <property type="project" value="InterPro"/>
</dbReference>
<dbReference type="InterPro" id="IPR000979">
    <property type="entry name" value="Phosphodiesterase_MJ0936/Vps29"/>
</dbReference>
<organism evidence="7 8">
    <name type="scientific">Naegleria lovaniensis</name>
    <name type="common">Amoeba</name>
    <dbReference type="NCBI Taxonomy" id="51637"/>
    <lineage>
        <taxon>Eukaryota</taxon>
        <taxon>Discoba</taxon>
        <taxon>Heterolobosea</taxon>
        <taxon>Tetramitia</taxon>
        <taxon>Eutetramitia</taxon>
        <taxon>Vahlkampfiidae</taxon>
        <taxon>Naegleria</taxon>
    </lineage>
</organism>
<keyword evidence="4" id="KW-0653">Protein transport</keyword>
<dbReference type="InterPro" id="IPR024654">
    <property type="entry name" value="Calcineurin-like_PHP_lpxH"/>
</dbReference>
<evidence type="ECO:0000256" key="1">
    <source>
        <dbReference type="ARBA" id="ARBA00005945"/>
    </source>
</evidence>
<dbReference type="GO" id="GO:0005829">
    <property type="term" value="C:cytosol"/>
    <property type="evidence" value="ECO:0007669"/>
    <property type="project" value="GOC"/>
</dbReference>
<reference evidence="7 8" key="1">
    <citation type="journal article" date="2018" name="BMC Genomics">
        <title>The genome of Naegleria lovaniensis, the basis for a comparative approach to unravel pathogenicity factors of the human pathogenic amoeba N. fowleri.</title>
        <authorList>
            <person name="Liechti N."/>
            <person name="Schurch N."/>
            <person name="Bruggmann R."/>
            <person name="Wittwer M."/>
        </authorList>
    </citation>
    <scope>NUCLEOTIDE SEQUENCE [LARGE SCALE GENOMIC DNA]</scope>
    <source>
        <strain evidence="7 8">ATCC 30569</strain>
    </source>
</reference>
<proteinExistence type="inferred from homology"/>
<evidence type="ECO:0000313" key="8">
    <source>
        <dbReference type="Proteomes" id="UP000816034"/>
    </source>
</evidence>
<dbReference type="NCBIfam" id="TIGR00040">
    <property type="entry name" value="yfcE"/>
    <property type="match status" value="1"/>
</dbReference>
<sequence length="187" mass="21213">MVLVLVIGDLHIPHRASDLPEQFKALLVPGRIQHILCTGNLCSKETYEYLKTIAPDVHIVKGEFDEKIKGVPPAKEFEVVEIGQVKIGLIHGHQVVPWNDKESLAMWQRKLDVQLLVSGHTHEHKTFEYQGKYFVNPGSATGAFSPLTENVIPTFVLMDIQGSNVVNYIYQLEDDEVRVKKKEFQIQ</sequence>
<dbReference type="CDD" id="cd07394">
    <property type="entry name" value="MPP_Vps29"/>
    <property type="match status" value="1"/>
</dbReference>
<dbReference type="GO" id="GO:0030904">
    <property type="term" value="C:retromer complex"/>
    <property type="evidence" value="ECO:0007669"/>
    <property type="project" value="InterPro"/>
</dbReference>